<evidence type="ECO:0000256" key="5">
    <source>
        <dbReference type="ARBA" id="ARBA00031396"/>
    </source>
</evidence>
<feature type="compositionally biased region" description="Basic residues" evidence="6">
    <location>
        <begin position="237"/>
        <end position="247"/>
    </location>
</feature>
<dbReference type="EMBL" id="KV454011">
    <property type="protein sequence ID" value="ODV98619.1"/>
    <property type="molecule type" value="Genomic_DNA"/>
</dbReference>
<accession>A0A1E4U3R0</accession>
<keyword evidence="4" id="KW-0143">Chaperone</keyword>
<dbReference type="GO" id="GO:0031072">
    <property type="term" value="F:heat shock protein binding"/>
    <property type="evidence" value="ECO:0007669"/>
    <property type="project" value="TreeGrafter"/>
</dbReference>
<dbReference type="STRING" id="669874.A0A1E4U3R0"/>
<dbReference type="InterPro" id="IPR004918">
    <property type="entry name" value="Cdc37"/>
</dbReference>
<evidence type="ECO:0000313" key="11">
    <source>
        <dbReference type="Proteomes" id="UP000094236"/>
    </source>
</evidence>
<comment type="similarity">
    <text evidence="2">Belongs to the CDC37 family.</text>
</comment>
<dbReference type="SMART" id="SM01071">
    <property type="entry name" value="CDC37_N"/>
    <property type="match status" value="1"/>
</dbReference>
<evidence type="ECO:0000256" key="6">
    <source>
        <dbReference type="SAM" id="MobiDB-lite"/>
    </source>
</evidence>
<dbReference type="Gene3D" id="1.20.58.610">
    <property type="entry name" value="Cdc37, Hsp90 binding domain"/>
    <property type="match status" value="1"/>
</dbReference>
<dbReference type="GO" id="GO:0050821">
    <property type="term" value="P:protein stabilization"/>
    <property type="evidence" value="ECO:0007669"/>
    <property type="project" value="EnsemblFungi"/>
</dbReference>
<dbReference type="OrthoDB" id="440202at2759"/>
<proteinExistence type="inferred from homology"/>
<dbReference type="AlphaFoldDB" id="A0A1E4U3R0"/>
<keyword evidence="11" id="KW-1185">Reference proteome</keyword>
<keyword evidence="3" id="KW-0963">Cytoplasm</keyword>
<dbReference type="GO" id="GO:0051726">
    <property type="term" value="P:regulation of cell cycle"/>
    <property type="evidence" value="ECO:0007669"/>
    <property type="project" value="EnsemblFungi"/>
</dbReference>
<dbReference type="GO" id="GO:0038066">
    <property type="term" value="P:p38MAPK cascade"/>
    <property type="evidence" value="ECO:0007669"/>
    <property type="project" value="EnsemblFungi"/>
</dbReference>
<dbReference type="InterPro" id="IPR013873">
    <property type="entry name" value="Cdc37_C"/>
</dbReference>
<evidence type="ECO:0000259" key="8">
    <source>
        <dbReference type="SMART" id="SM01070"/>
    </source>
</evidence>
<sequence>MIDYSRFENIEISDDSDVEVHPNVDKKSFIRWKQRDIHEKRERRNHEIKNITIQKEMYGHLNRRVDAILADKGFDLSNNTDFINFLNSKFDKNEVLQSELIDSSKEELIPYNEQIEDLILQLRGDLEKDKVEVNDLHLRDLLSKHKKKIDELVVKQDARLKELIAEKNSHIEISDLKEGFSSTFINRDDEDEDDEDQNKKIINNNSAKKTEKIETIETINSPAANGKNLSNENSQHQNHHQHHHHHQEAKPSKPLNELGELELLQETEEYSKIKQMDKLYQYLIKHLYIISEQQKDSLLMTAFDFELKDDSAKAYDIVYKAMMLKFLDDLTKQISDKDVKVSAIHNFFDRIGNKAHPAAKAFEQEIAFTYDHIKKRCKIIKEEEKKRGEEDGNEEAEELIQLRSTDDNTVLSVNIPSKEEDPERYKIYNQLPEDFKKALATQSIDEVNKVFEKIKIDEAERILDLINEAGVISVDVLENEQEFENLKNEIKGNSSIEDKIVDVDQEVKHTDEPADFVNTADVVD</sequence>
<feature type="domain" description="Cdc37 N-terminal" evidence="9">
    <location>
        <begin position="1"/>
        <end position="183"/>
    </location>
</feature>
<gene>
    <name evidence="10" type="ORF">PACTADRAFT_37714</name>
</gene>
<evidence type="ECO:0000313" key="10">
    <source>
        <dbReference type="EMBL" id="ODV98619.1"/>
    </source>
</evidence>
<dbReference type="InterPro" id="IPR038189">
    <property type="entry name" value="Cdc37_Hsp90-bd_sf"/>
</dbReference>
<dbReference type="Proteomes" id="UP000094236">
    <property type="component" value="Unassembled WGS sequence"/>
</dbReference>
<dbReference type="GO" id="GO:0043410">
    <property type="term" value="P:positive regulation of MAPK cascade"/>
    <property type="evidence" value="ECO:0007669"/>
    <property type="project" value="EnsemblFungi"/>
</dbReference>
<evidence type="ECO:0000259" key="9">
    <source>
        <dbReference type="SMART" id="SM01071"/>
    </source>
</evidence>
<dbReference type="GO" id="GO:0051087">
    <property type="term" value="F:protein-folding chaperone binding"/>
    <property type="evidence" value="ECO:0007669"/>
    <property type="project" value="TreeGrafter"/>
</dbReference>
<dbReference type="PANTHER" id="PTHR12800">
    <property type="entry name" value="CDC37-RELATED"/>
    <property type="match status" value="1"/>
</dbReference>
<dbReference type="SMART" id="SM01069">
    <property type="entry name" value="CDC37_C"/>
    <property type="match status" value="1"/>
</dbReference>
<dbReference type="PANTHER" id="PTHR12800:SF4">
    <property type="entry name" value="HSP90 CO-CHAPERONE CDC37"/>
    <property type="match status" value="1"/>
</dbReference>
<evidence type="ECO:0000256" key="4">
    <source>
        <dbReference type="ARBA" id="ARBA00023186"/>
    </source>
</evidence>
<dbReference type="GO" id="GO:0006457">
    <property type="term" value="P:protein folding"/>
    <property type="evidence" value="ECO:0007669"/>
    <property type="project" value="TreeGrafter"/>
</dbReference>
<dbReference type="GO" id="GO:0071474">
    <property type="term" value="P:cellular hyperosmotic response"/>
    <property type="evidence" value="ECO:0007669"/>
    <property type="project" value="EnsemblFungi"/>
</dbReference>
<evidence type="ECO:0000256" key="3">
    <source>
        <dbReference type="ARBA" id="ARBA00022490"/>
    </source>
</evidence>
<feature type="region of interest" description="Disordered" evidence="6">
    <location>
        <begin position="185"/>
        <end position="206"/>
    </location>
</feature>
<dbReference type="Pfam" id="PF03234">
    <property type="entry name" value="CDC37_N"/>
    <property type="match status" value="1"/>
</dbReference>
<dbReference type="InterPro" id="IPR013874">
    <property type="entry name" value="Cdc37_Hsp90-bd"/>
</dbReference>
<name>A0A1E4U3R0_PACTA</name>
<dbReference type="GO" id="GO:0071852">
    <property type="term" value="P:fungal-type cell wall organization or biogenesis"/>
    <property type="evidence" value="ECO:0007669"/>
    <property type="project" value="EnsemblFungi"/>
</dbReference>
<dbReference type="Pfam" id="PF08564">
    <property type="entry name" value="CDC37_C"/>
    <property type="match status" value="1"/>
</dbReference>
<feature type="compositionally biased region" description="Polar residues" evidence="6">
    <location>
        <begin position="222"/>
        <end position="234"/>
    </location>
</feature>
<feature type="domain" description="Cdc37 C-terminal" evidence="7">
    <location>
        <begin position="413"/>
        <end position="514"/>
    </location>
</feature>
<dbReference type="SMART" id="SM01070">
    <property type="entry name" value="CDC37_M"/>
    <property type="match status" value="1"/>
</dbReference>
<dbReference type="GO" id="GO:0019901">
    <property type="term" value="F:protein kinase binding"/>
    <property type="evidence" value="ECO:0007669"/>
    <property type="project" value="InterPro"/>
</dbReference>
<dbReference type="GO" id="GO:0051082">
    <property type="term" value="F:unfolded protein binding"/>
    <property type="evidence" value="ECO:0007669"/>
    <property type="project" value="EnsemblFungi"/>
</dbReference>
<reference evidence="11" key="1">
    <citation type="submission" date="2016-05" db="EMBL/GenBank/DDBJ databases">
        <title>Comparative genomics of biotechnologically important yeasts.</title>
        <authorList>
            <consortium name="DOE Joint Genome Institute"/>
            <person name="Riley R."/>
            <person name="Haridas S."/>
            <person name="Wolfe K.H."/>
            <person name="Lopes M.R."/>
            <person name="Hittinger C.T."/>
            <person name="Goker M."/>
            <person name="Salamov A."/>
            <person name="Wisecaver J."/>
            <person name="Long T.M."/>
            <person name="Aerts A.L."/>
            <person name="Barry K."/>
            <person name="Choi C."/>
            <person name="Clum A."/>
            <person name="Coughlan A.Y."/>
            <person name="Deshpande S."/>
            <person name="Douglass A.P."/>
            <person name="Hanson S.J."/>
            <person name="Klenk H.-P."/>
            <person name="Labutti K."/>
            <person name="Lapidus A."/>
            <person name="Lindquist E."/>
            <person name="Lipzen A."/>
            <person name="Meier-Kolthoff J.P."/>
            <person name="Ohm R.A."/>
            <person name="Otillar R.P."/>
            <person name="Pangilinan J."/>
            <person name="Peng Y."/>
            <person name="Rokas A."/>
            <person name="Rosa C.A."/>
            <person name="Scheuner C."/>
            <person name="Sibirny A.A."/>
            <person name="Slot J.C."/>
            <person name="Stielow J.B."/>
            <person name="Sun H."/>
            <person name="Kurtzman C.P."/>
            <person name="Blackwell M."/>
            <person name="Grigoriev I.V."/>
            <person name="Jeffries T.W."/>
        </authorList>
    </citation>
    <scope>NUCLEOTIDE SEQUENCE [LARGE SCALE GENOMIC DNA]</scope>
    <source>
        <strain evidence="11">NRRL Y-2460</strain>
    </source>
</reference>
<dbReference type="SUPFAM" id="SSF101391">
    <property type="entry name" value="Hsp90 co-chaperone CDC37"/>
    <property type="match status" value="1"/>
</dbReference>
<evidence type="ECO:0000259" key="7">
    <source>
        <dbReference type="SMART" id="SM01069"/>
    </source>
</evidence>
<feature type="region of interest" description="Disordered" evidence="6">
    <location>
        <begin position="222"/>
        <end position="255"/>
    </location>
</feature>
<dbReference type="Pfam" id="PF08565">
    <property type="entry name" value="CDC37_M"/>
    <property type="match status" value="1"/>
</dbReference>
<feature type="domain" description="Cdc37 Hsp90 binding" evidence="8">
    <location>
        <begin position="198"/>
        <end position="391"/>
    </location>
</feature>
<comment type="subcellular location">
    <subcellularLocation>
        <location evidence="1">Cytoplasm</location>
    </subcellularLocation>
</comment>
<organism evidence="10 11">
    <name type="scientific">Pachysolen tannophilus NRRL Y-2460</name>
    <dbReference type="NCBI Taxonomy" id="669874"/>
    <lineage>
        <taxon>Eukaryota</taxon>
        <taxon>Fungi</taxon>
        <taxon>Dikarya</taxon>
        <taxon>Ascomycota</taxon>
        <taxon>Saccharomycotina</taxon>
        <taxon>Pichiomycetes</taxon>
        <taxon>Pachysolenaceae</taxon>
        <taxon>Pachysolen</taxon>
    </lineage>
</organism>
<dbReference type="GO" id="GO:0030474">
    <property type="term" value="P:spindle pole body duplication"/>
    <property type="evidence" value="ECO:0007669"/>
    <property type="project" value="EnsemblFungi"/>
</dbReference>
<dbReference type="InterPro" id="IPR013855">
    <property type="entry name" value="Cdc37_N_dom"/>
</dbReference>
<protein>
    <recommendedName>
        <fullName evidence="5">Hsp90 chaperone protein kinase-targeting subunit</fullName>
    </recommendedName>
</protein>
<evidence type="ECO:0000256" key="2">
    <source>
        <dbReference type="ARBA" id="ARBA00006222"/>
    </source>
</evidence>
<dbReference type="GO" id="GO:0005737">
    <property type="term" value="C:cytoplasm"/>
    <property type="evidence" value="ECO:0007669"/>
    <property type="project" value="UniProtKB-SubCell"/>
</dbReference>
<evidence type="ECO:0000256" key="1">
    <source>
        <dbReference type="ARBA" id="ARBA00004496"/>
    </source>
</evidence>